<accession>A0A6D2L579</accession>
<feature type="compositionally biased region" description="Basic residues" evidence="1">
    <location>
        <begin position="98"/>
        <end position="112"/>
    </location>
</feature>
<feature type="compositionally biased region" description="Basic and acidic residues" evidence="1">
    <location>
        <begin position="1"/>
        <end position="10"/>
    </location>
</feature>
<reference evidence="3" key="1">
    <citation type="submission" date="2020-01" db="EMBL/GenBank/DDBJ databases">
        <authorList>
            <person name="Mishra B."/>
        </authorList>
    </citation>
    <scope>NUCLEOTIDE SEQUENCE [LARGE SCALE GENOMIC DNA]</scope>
</reference>
<feature type="region of interest" description="Disordered" evidence="1">
    <location>
        <begin position="91"/>
        <end position="150"/>
    </location>
</feature>
<dbReference type="EMBL" id="CACVBM020001606">
    <property type="protein sequence ID" value="CAA7055122.1"/>
    <property type="molecule type" value="Genomic_DNA"/>
</dbReference>
<sequence>MENRSLHQEQGRSPVESSHSRRSNRLDEVRTPRNELPTKAFKGSKRRKQMVRHSIRAQNQIQEEEHLEPLMHERVHATLRLGPVLTEIPITEEPPRVPAKKPLGRPPNKKKAMPLSLPERASNIPRTRNDERASSLQHSPGNLEEEDGFSESIPSSTLKILSWNCRGLENPAALNYDHIEVGPPYARGGGGLALLWKKEIEVNILYKCDHFIDTEVRYKGEKFYATFVYGDPEKDGRAEIWRAIKERSENREAPWFLTREFNEILDNSEKKGGPARAEGSFVDFQSFMSGCDLFDLRFSGNFLSWRGKRRNHLVRCRLDRAMANSYWIEAYPYGRK</sequence>
<proteinExistence type="predicted"/>
<evidence type="ECO:0000313" key="4">
    <source>
        <dbReference type="Proteomes" id="UP000467841"/>
    </source>
</evidence>
<dbReference type="InterPro" id="IPR005135">
    <property type="entry name" value="Endo/exonuclease/phosphatase"/>
</dbReference>
<dbReference type="SUPFAM" id="SSF56219">
    <property type="entry name" value="DNase I-like"/>
    <property type="match status" value="1"/>
</dbReference>
<protein>
    <recommendedName>
        <fullName evidence="2">Endonuclease/exonuclease/phosphatase domain-containing protein</fullName>
    </recommendedName>
</protein>
<dbReference type="Pfam" id="PF03372">
    <property type="entry name" value="Exo_endo_phos"/>
    <property type="match status" value="1"/>
</dbReference>
<dbReference type="AlphaFoldDB" id="A0A6D2L579"/>
<dbReference type="GO" id="GO:0003824">
    <property type="term" value="F:catalytic activity"/>
    <property type="evidence" value="ECO:0007669"/>
    <property type="project" value="InterPro"/>
</dbReference>
<dbReference type="Proteomes" id="UP000467841">
    <property type="component" value="Unassembled WGS sequence"/>
</dbReference>
<feature type="region of interest" description="Disordered" evidence="1">
    <location>
        <begin position="1"/>
        <end position="50"/>
    </location>
</feature>
<dbReference type="Gene3D" id="3.60.10.10">
    <property type="entry name" value="Endonuclease/exonuclease/phosphatase"/>
    <property type="match status" value="1"/>
</dbReference>
<comment type="caution">
    <text evidence="3">The sequence shown here is derived from an EMBL/GenBank/DDBJ whole genome shotgun (WGS) entry which is preliminary data.</text>
</comment>
<dbReference type="InterPro" id="IPR036691">
    <property type="entry name" value="Endo/exonu/phosph_ase_sf"/>
</dbReference>
<evidence type="ECO:0000256" key="1">
    <source>
        <dbReference type="SAM" id="MobiDB-lite"/>
    </source>
</evidence>
<dbReference type="PANTHER" id="PTHR33710">
    <property type="entry name" value="BNAC02G09200D PROTEIN"/>
    <property type="match status" value="1"/>
</dbReference>
<feature type="domain" description="Endonuclease/exonuclease/phosphatase" evidence="2">
    <location>
        <begin position="176"/>
        <end position="325"/>
    </location>
</feature>
<feature type="compositionally biased region" description="Basic and acidic residues" evidence="1">
    <location>
        <begin position="24"/>
        <end position="33"/>
    </location>
</feature>
<dbReference type="PANTHER" id="PTHR33710:SF79">
    <property type="entry name" value="OS06G0205337 PROTEIN"/>
    <property type="match status" value="1"/>
</dbReference>
<evidence type="ECO:0000313" key="3">
    <source>
        <dbReference type="EMBL" id="CAA7055122.1"/>
    </source>
</evidence>
<keyword evidence="4" id="KW-1185">Reference proteome</keyword>
<dbReference type="OrthoDB" id="1110142at2759"/>
<name>A0A6D2L579_9BRAS</name>
<gene>
    <name evidence="3" type="ORF">MERR_LOCUS42358</name>
</gene>
<organism evidence="3 4">
    <name type="scientific">Microthlaspi erraticum</name>
    <dbReference type="NCBI Taxonomy" id="1685480"/>
    <lineage>
        <taxon>Eukaryota</taxon>
        <taxon>Viridiplantae</taxon>
        <taxon>Streptophyta</taxon>
        <taxon>Embryophyta</taxon>
        <taxon>Tracheophyta</taxon>
        <taxon>Spermatophyta</taxon>
        <taxon>Magnoliopsida</taxon>
        <taxon>eudicotyledons</taxon>
        <taxon>Gunneridae</taxon>
        <taxon>Pentapetalae</taxon>
        <taxon>rosids</taxon>
        <taxon>malvids</taxon>
        <taxon>Brassicales</taxon>
        <taxon>Brassicaceae</taxon>
        <taxon>Coluteocarpeae</taxon>
        <taxon>Microthlaspi</taxon>
    </lineage>
</organism>
<evidence type="ECO:0000259" key="2">
    <source>
        <dbReference type="Pfam" id="PF03372"/>
    </source>
</evidence>